<gene>
    <name evidence="1" type="primary">H92A</name>
</gene>
<reference evidence="1" key="1">
    <citation type="journal article" date="1997" name="Virus Res.">
        <title>Nucleotide sequence analysis of a 30-kilobase-pair region of human herpesvirus-6B (HHV-6B) genome and strain-specific variations in major immediate-early genes.</title>
        <authorList>
            <person name="Kosuge H."/>
            <person name="Isegawa Y."/>
            <person name="Yamanishi K."/>
        </authorList>
    </citation>
    <scope>NUCLEOTIDE SEQUENCE</scope>
    <source>
        <strain evidence="1">HST</strain>
    </source>
</reference>
<organismHost>
    <name type="scientific">Homo sapiens</name>
    <name type="common">Human</name>
    <dbReference type="NCBI Taxonomy" id="9606"/>
</organismHost>
<proteinExistence type="predicted"/>
<accession>O57153</accession>
<protein>
    <submittedName>
        <fullName evidence="1">H92A</fullName>
    </submittedName>
</protein>
<name>O57153_HHV6H</name>
<dbReference type="EMBL" id="U92288">
    <property type="protein sequence ID" value="AAC40345.1"/>
    <property type="molecule type" value="Genomic_DNA"/>
</dbReference>
<organism evidence="1">
    <name type="scientific">Human herpesvirus 6B</name>
    <name type="common">HHV-6 variant B</name>
    <name type="synonym">Human B lymphotropic virus</name>
    <dbReference type="NCBI Taxonomy" id="32604"/>
    <lineage>
        <taxon>Viruses</taxon>
        <taxon>Duplodnaviria</taxon>
        <taxon>Heunggongvirae</taxon>
        <taxon>Peploviricota</taxon>
        <taxon>Herviviricetes</taxon>
        <taxon>Herpesvirales</taxon>
        <taxon>Orthoherpesviridae</taxon>
        <taxon>Betaherpesvirinae</taxon>
        <taxon>Roseolovirus</taxon>
        <taxon>Roseolovirus humanbeta6b</taxon>
    </lineage>
</organism>
<sequence length="27" mass="3022">MRTLKARNAATAVPVFLIKLKISRYCG</sequence>
<evidence type="ECO:0000313" key="1">
    <source>
        <dbReference type="EMBL" id="AAC40345.1"/>
    </source>
</evidence>